<evidence type="ECO:0000313" key="2">
    <source>
        <dbReference type="EMBL" id="UTI64057.1"/>
    </source>
</evidence>
<organism evidence="2 3">
    <name type="scientific">Paraconexibacter antarcticus</name>
    <dbReference type="NCBI Taxonomy" id="2949664"/>
    <lineage>
        <taxon>Bacteria</taxon>
        <taxon>Bacillati</taxon>
        <taxon>Actinomycetota</taxon>
        <taxon>Thermoleophilia</taxon>
        <taxon>Solirubrobacterales</taxon>
        <taxon>Paraconexibacteraceae</taxon>
        <taxon>Paraconexibacter</taxon>
    </lineage>
</organism>
<dbReference type="PANTHER" id="PTHR19353">
    <property type="entry name" value="FATTY ACID DESATURASE 2"/>
    <property type="match status" value="1"/>
</dbReference>
<name>A0ABY5DSJ5_9ACTN</name>
<reference evidence="2 3" key="1">
    <citation type="submission" date="2022-06" db="EMBL/GenBank/DDBJ databases">
        <title>Paraconexibacter antarcticus.</title>
        <authorList>
            <person name="Kim C.S."/>
        </authorList>
    </citation>
    <scope>NUCLEOTIDE SEQUENCE [LARGE SCALE GENOMIC DNA]</scope>
    <source>
        <strain evidence="2 3">02-257</strain>
    </source>
</reference>
<proteinExistence type="predicted"/>
<sequence length="387" mass="42933">MSTASADPMQHLTPADLDAIALELDAIADRVRADLGERDARYIRRVIAAQRALEVAGRGLLVLSRKRPALVLGTAVLAVAKAIENMEIGHNVMHGQYDWMRDPAIHSSSWDWDAVSTARSWKYSHNYQHHTYTNVVGKDRDLGYSAMRVDPEQPWHPIYLLQPVYGMLMAATFEWGIALYDMELDAVRRGEKTKEQAREEVVAFLRKAGQQMTKDYLVFPALAGRKGFRKAVIGNAIANVARSTWVHTIVFMGHIPEGAHTFTEDQLDGESRGAWYVRQLLGSCNLEGTPLFHLMTGNLSHQIEHHLFPDLPASRYAEIAPEVRAVCARYGLPYLSGRLGRQYRSVGKKILRLSFPGGASVAKVAPTVPPLPREDAAAAEPPVPIAA</sequence>
<evidence type="ECO:0000313" key="3">
    <source>
        <dbReference type="Proteomes" id="UP001056035"/>
    </source>
</evidence>
<dbReference type="RefSeq" id="WP_254570770.1">
    <property type="nucleotide sequence ID" value="NZ_CP098502.1"/>
</dbReference>
<accession>A0ABY5DSJ5</accession>
<dbReference type="PANTHER" id="PTHR19353:SF84">
    <property type="entry name" value="ACYL-COA DELTA-9-DESATURASE, DESB"/>
    <property type="match status" value="1"/>
</dbReference>
<gene>
    <name evidence="2" type="ORF">NBH00_22310</name>
</gene>
<feature type="domain" description="Fatty acid desaturase" evidence="1">
    <location>
        <begin position="70"/>
        <end position="336"/>
    </location>
</feature>
<dbReference type="Proteomes" id="UP001056035">
    <property type="component" value="Chromosome"/>
</dbReference>
<protein>
    <submittedName>
        <fullName evidence="2">Acyl-CoA desaturase</fullName>
    </submittedName>
</protein>
<dbReference type="InterPro" id="IPR005804">
    <property type="entry name" value="FA_desaturase_dom"/>
</dbReference>
<dbReference type="InterPro" id="IPR012171">
    <property type="entry name" value="Fatty_acid_desaturase"/>
</dbReference>
<dbReference type="Pfam" id="PF00487">
    <property type="entry name" value="FA_desaturase"/>
    <property type="match status" value="1"/>
</dbReference>
<evidence type="ECO:0000259" key="1">
    <source>
        <dbReference type="Pfam" id="PF00487"/>
    </source>
</evidence>
<dbReference type="EMBL" id="CP098502">
    <property type="protein sequence ID" value="UTI64057.1"/>
    <property type="molecule type" value="Genomic_DNA"/>
</dbReference>
<dbReference type="CDD" id="cd03506">
    <property type="entry name" value="Delta6-FADS-like"/>
    <property type="match status" value="1"/>
</dbReference>
<keyword evidence="3" id="KW-1185">Reference proteome</keyword>